<feature type="domain" description="Sulfatase N-terminal" evidence="3">
    <location>
        <begin position="4"/>
        <end position="356"/>
    </location>
</feature>
<name>A0A540VEX0_9CHLR</name>
<sequence length="493" mass="56208">MSPPNILFLMADQMQAQVLEPDHVCRTPHLDRLSARGIRFTQAYTPNNICSPSRASLMTGLMPHNHGVLEVLYPKVPDLHVLRSDKPHWAQRLVEAGYRTGYFGKWHVERTNQLNRFGWQVDGGHAGALFRAAEKEILDGEPLKPPCNPALYLNRPIGYGPHLLYGITERPAERRSMGITTTMALRFLEEAVKGPAPWCCFVSFVEPHDPFIAHRDIYTSYAEANLPPPPNADDELADRPGLYRRAQGIWKQLSEAQKQEARACYYASITEIDCQFGRLLDFLETSGQLDNTVIVMTSDHGDLLGAHGLFFKDISAFEEIYRIPLIVSGPDIEKGALCRARVGLHDLCPTLLELAGCKPFDVPDSRSFVQLLQSPYRIGEEWTRGYAEYYGNRYRLTQRVVWNGPWKFVFNGFDFDELYNLDEDPWEMVNLSLDPAYEEQVQQMMHLFWQYARATGDTPLTETLYPALRLGTVGPLFGEETSAVEQSDWDYRR</sequence>
<dbReference type="GO" id="GO:0005737">
    <property type="term" value="C:cytoplasm"/>
    <property type="evidence" value="ECO:0007669"/>
    <property type="project" value="TreeGrafter"/>
</dbReference>
<proteinExistence type="predicted"/>
<organism evidence="4 5">
    <name type="scientific">Litorilinea aerophila</name>
    <dbReference type="NCBI Taxonomy" id="1204385"/>
    <lineage>
        <taxon>Bacteria</taxon>
        <taxon>Bacillati</taxon>
        <taxon>Chloroflexota</taxon>
        <taxon>Caldilineae</taxon>
        <taxon>Caldilineales</taxon>
        <taxon>Caldilineaceae</taxon>
        <taxon>Litorilinea</taxon>
    </lineage>
</organism>
<dbReference type="SUPFAM" id="SSF53649">
    <property type="entry name" value="Alkaline phosphatase-like"/>
    <property type="match status" value="1"/>
</dbReference>
<dbReference type="InterPro" id="IPR017850">
    <property type="entry name" value="Alkaline_phosphatase_core_sf"/>
</dbReference>
<dbReference type="OrthoDB" id="9762324at2"/>
<keyword evidence="2 4" id="KW-0378">Hydrolase</keyword>
<accession>A0A540VEX0</accession>
<dbReference type="Gene3D" id="3.40.720.10">
    <property type="entry name" value="Alkaline Phosphatase, subunit A"/>
    <property type="match status" value="1"/>
</dbReference>
<keyword evidence="5" id="KW-1185">Reference proteome</keyword>
<dbReference type="GO" id="GO:0004423">
    <property type="term" value="F:iduronate-2-sulfatase activity"/>
    <property type="evidence" value="ECO:0007669"/>
    <property type="project" value="TreeGrafter"/>
</dbReference>
<evidence type="ECO:0000313" key="5">
    <source>
        <dbReference type="Proteomes" id="UP000317371"/>
    </source>
</evidence>
<dbReference type="AlphaFoldDB" id="A0A540VEX0"/>
<protein>
    <submittedName>
        <fullName evidence="4">Sulfatase-like hydrolase/transferase</fullName>
    </submittedName>
</protein>
<evidence type="ECO:0000256" key="2">
    <source>
        <dbReference type="ARBA" id="ARBA00022801"/>
    </source>
</evidence>
<gene>
    <name evidence="4" type="ORF">FKZ61_13095</name>
</gene>
<reference evidence="4 5" key="1">
    <citation type="submission" date="2019-06" db="EMBL/GenBank/DDBJ databases">
        <title>Genome sequence of Litorilinea aerophila BAA-2444.</title>
        <authorList>
            <person name="Maclea K.S."/>
            <person name="Maurais E.G."/>
            <person name="Iannazzi L.C."/>
        </authorList>
    </citation>
    <scope>NUCLEOTIDE SEQUENCE [LARGE SCALE GENOMIC DNA]</scope>
    <source>
        <strain evidence="4 5">ATCC BAA-2444</strain>
    </source>
</reference>
<dbReference type="Proteomes" id="UP000317371">
    <property type="component" value="Unassembled WGS sequence"/>
</dbReference>
<dbReference type="Pfam" id="PF00884">
    <property type="entry name" value="Sulfatase"/>
    <property type="match status" value="1"/>
</dbReference>
<comment type="caution">
    <text evidence="4">The sequence shown here is derived from an EMBL/GenBank/DDBJ whole genome shotgun (WGS) entry which is preliminary data.</text>
</comment>
<dbReference type="InterPro" id="IPR000917">
    <property type="entry name" value="Sulfatase_N"/>
</dbReference>
<keyword evidence="4" id="KW-0808">Transferase</keyword>
<evidence type="ECO:0000256" key="1">
    <source>
        <dbReference type="ARBA" id="ARBA00022723"/>
    </source>
</evidence>
<dbReference type="RefSeq" id="WP_141610579.1">
    <property type="nucleotide sequence ID" value="NZ_VIGC02000015.1"/>
</dbReference>
<dbReference type="InParanoid" id="A0A540VEX0"/>
<keyword evidence="1" id="KW-0479">Metal-binding</keyword>
<evidence type="ECO:0000313" key="4">
    <source>
        <dbReference type="EMBL" id="TQE95301.1"/>
    </source>
</evidence>
<dbReference type="PANTHER" id="PTHR45953:SF1">
    <property type="entry name" value="IDURONATE 2-SULFATASE"/>
    <property type="match status" value="1"/>
</dbReference>
<dbReference type="PANTHER" id="PTHR45953">
    <property type="entry name" value="IDURONATE 2-SULFATASE"/>
    <property type="match status" value="1"/>
</dbReference>
<dbReference type="EMBL" id="VIGC01000015">
    <property type="protein sequence ID" value="TQE95301.1"/>
    <property type="molecule type" value="Genomic_DNA"/>
</dbReference>
<dbReference type="GO" id="GO:0046872">
    <property type="term" value="F:metal ion binding"/>
    <property type="evidence" value="ECO:0007669"/>
    <property type="project" value="UniProtKB-KW"/>
</dbReference>
<dbReference type="GO" id="GO:0016740">
    <property type="term" value="F:transferase activity"/>
    <property type="evidence" value="ECO:0007669"/>
    <property type="project" value="UniProtKB-KW"/>
</dbReference>
<evidence type="ECO:0000259" key="3">
    <source>
        <dbReference type="Pfam" id="PF00884"/>
    </source>
</evidence>